<evidence type="ECO:0000256" key="10">
    <source>
        <dbReference type="ARBA" id="ARBA00023180"/>
    </source>
</evidence>
<keyword evidence="6 13" id="KW-1133">Transmembrane helix</keyword>
<dbReference type="PANTHER" id="PTHR34836:SF9">
    <property type="entry name" value="RECEPTOR LIGAND BINDING REGION DOMAIN-CONTAINING PROTEIN"/>
    <property type="match status" value="1"/>
</dbReference>
<keyword evidence="4 13" id="KW-0812">Transmembrane</keyword>
<dbReference type="OrthoDB" id="5984008at2759"/>
<evidence type="ECO:0000256" key="9">
    <source>
        <dbReference type="ARBA" id="ARBA00023170"/>
    </source>
</evidence>
<dbReference type="Pfam" id="PF01094">
    <property type="entry name" value="ANF_receptor"/>
    <property type="match status" value="2"/>
</dbReference>
<dbReference type="InterPro" id="IPR001828">
    <property type="entry name" value="ANF_lig-bd_rcpt"/>
</dbReference>
<dbReference type="SMART" id="SM00079">
    <property type="entry name" value="PBPe"/>
    <property type="match status" value="1"/>
</dbReference>
<evidence type="ECO:0000256" key="11">
    <source>
        <dbReference type="ARBA" id="ARBA00023286"/>
    </source>
</evidence>
<feature type="domain" description="Ionotropic glutamate receptor C-terminal" evidence="14">
    <location>
        <begin position="344"/>
        <end position="592"/>
    </location>
</feature>
<evidence type="ECO:0000256" key="8">
    <source>
        <dbReference type="ARBA" id="ARBA00023136"/>
    </source>
</evidence>
<dbReference type="Gene3D" id="3.40.50.2300">
    <property type="match status" value="2"/>
</dbReference>
<feature type="transmembrane region" description="Helical" evidence="13">
    <location>
        <begin position="420"/>
        <end position="438"/>
    </location>
</feature>
<keyword evidence="12" id="KW-0407">Ion channel</keyword>
<keyword evidence="8 13" id="KW-0472">Membrane</keyword>
<keyword evidence="9 15" id="KW-0675">Receptor</keyword>
<evidence type="ECO:0000259" key="14">
    <source>
        <dbReference type="SMART" id="SM00079"/>
    </source>
</evidence>
<evidence type="ECO:0000256" key="7">
    <source>
        <dbReference type="ARBA" id="ARBA00023065"/>
    </source>
</evidence>
<evidence type="ECO:0000313" key="16">
    <source>
        <dbReference type="Proteomes" id="UP000516437"/>
    </source>
</evidence>
<feature type="transmembrane region" description="Helical" evidence="13">
    <location>
        <begin position="480"/>
        <end position="498"/>
    </location>
</feature>
<dbReference type="Proteomes" id="UP000516437">
    <property type="component" value="Chromosome 2"/>
</dbReference>
<evidence type="ECO:0000256" key="5">
    <source>
        <dbReference type="ARBA" id="ARBA00022729"/>
    </source>
</evidence>
<dbReference type="SUPFAM" id="SSF53822">
    <property type="entry name" value="Periplasmic binding protein-like I"/>
    <property type="match status" value="1"/>
</dbReference>
<keyword evidence="5" id="KW-0732">Signal</keyword>
<keyword evidence="10" id="KW-0325">Glycoprotein</keyword>
<evidence type="ECO:0000256" key="2">
    <source>
        <dbReference type="ARBA" id="ARBA00008685"/>
    </source>
</evidence>
<dbReference type="Pfam" id="PF00060">
    <property type="entry name" value="Lig_chan"/>
    <property type="match status" value="1"/>
</dbReference>
<protein>
    <submittedName>
        <fullName evidence="15">Glutamate receptor 2.5</fullName>
    </submittedName>
</protein>
<evidence type="ECO:0000256" key="1">
    <source>
        <dbReference type="ARBA" id="ARBA00004141"/>
    </source>
</evidence>
<reference evidence="15 16" key="1">
    <citation type="journal article" date="2019" name="Plant Biotechnol. J.">
        <title>The red bayberry genome and genetic basis of sex determination.</title>
        <authorList>
            <person name="Jia H.M."/>
            <person name="Jia H.J."/>
            <person name="Cai Q.L."/>
            <person name="Wang Y."/>
            <person name="Zhao H.B."/>
            <person name="Yang W.F."/>
            <person name="Wang G.Y."/>
            <person name="Li Y.H."/>
            <person name="Zhan D.L."/>
            <person name="Shen Y.T."/>
            <person name="Niu Q.F."/>
            <person name="Chang L."/>
            <person name="Qiu J."/>
            <person name="Zhao L."/>
            <person name="Xie H.B."/>
            <person name="Fu W.Y."/>
            <person name="Jin J."/>
            <person name="Li X.W."/>
            <person name="Jiao Y."/>
            <person name="Zhou C.C."/>
            <person name="Tu T."/>
            <person name="Chai C.Y."/>
            <person name="Gao J.L."/>
            <person name="Fan L.J."/>
            <person name="van de Weg E."/>
            <person name="Wang J.Y."/>
            <person name="Gao Z.S."/>
        </authorList>
    </citation>
    <scope>NUCLEOTIDE SEQUENCE [LARGE SCALE GENOMIC DNA]</scope>
    <source>
        <tissue evidence="15">Leaves</tissue>
    </source>
</reference>
<organism evidence="15 16">
    <name type="scientific">Morella rubra</name>
    <name type="common">Chinese bayberry</name>
    <dbReference type="NCBI Taxonomy" id="262757"/>
    <lineage>
        <taxon>Eukaryota</taxon>
        <taxon>Viridiplantae</taxon>
        <taxon>Streptophyta</taxon>
        <taxon>Embryophyta</taxon>
        <taxon>Tracheophyta</taxon>
        <taxon>Spermatophyta</taxon>
        <taxon>Magnoliopsida</taxon>
        <taxon>eudicotyledons</taxon>
        <taxon>Gunneridae</taxon>
        <taxon>Pentapetalae</taxon>
        <taxon>rosids</taxon>
        <taxon>fabids</taxon>
        <taxon>Fagales</taxon>
        <taxon>Myricaceae</taxon>
        <taxon>Morella</taxon>
    </lineage>
</organism>
<dbReference type="SUPFAM" id="SSF53850">
    <property type="entry name" value="Periplasmic binding protein-like II"/>
    <property type="match status" value="1"/>
</dbReference>
<dbReference type="InterPro" id="IPR001320">
    <property type="entry name" value="Iontro_rcpt_C"/>
</dbReference>
<dbReference type="EMBL" id="RXIC02000020">
    <property type="protein sequence ID" value="KAB1221982.1"/>
    <property type="molecule type" value="Genomic_DNA"/>
</dbReference>
<gene>
    <name evidence="15" type="ORF">CJ030_MR2G018474</name>
</gene>
<evidence type="ECO:0000256" key="3">
    <source>
        <dbReference type="ARBA" id="ARBA00022448"/>
    </source>
</evidence>
<evidence type="ECO:0000256" key="12">
    <source>
        <dbReference type="ARBA" id="ARBA00023303"/>
    </source>
</evidence>
<dbReference type="FunFam" id="1.10.287.70:FF:000037">
    <property type="entry name" value="Glutamate receptor"/>
    <property type="match status" value="1"/>
</dbReference>
<dbReference type="InterPro" id="IPR015683">
    <property type="entry name" value="Ionotropic_Glu_rcpt"/>
</dbReference>
<name>A0A6A1W9Q9_9ROSI</name>
<dbReference type="AlphaFoldDB" id="A0A6A1W9Q9"/>
<sequence>MEIAAENFNNHSETQKLSLHFKDPSKLDPLLLASAAEELVKEKKVEVMVGMNKWEEAALVAAVGNQAKVPVVSFSAPAITPPLMERRWPFLIRMANNDSAQTKCIADLVRAYNWKRVVAIYEDDAYGSDLGREAEKIGVKGRDSVWIVADGVTSDLLDSVNDSVLSTMQGALGIKTYYSSSTKSYKDFYAQFSNNFRAEYPEEANPTPGIYALRAFDSIMAISKATERTNGNTSSPDTMLTNILASDFSGLSGKISFKDGKLLQNLKLRIVNVPGKRYKQGDQQNNRYEEIDFWTPEDGFSEGLVEEKSREKTAQGLSGPVIWPGNGLKRITPKGWAMPTEENPLIIGVPGNTSFPKFVKVDYSDDPENNPEAYDGWCIQVFKMVLDNLSYTLPYEFRPYNGSYESLVRGVADKPFTWKTWLMTGAMIIYTMLIVWFLEHRFNPEFSGPWKKQIGTTLWFTFSTLFFAHREKVYSNFTRVVVIVWLFVVLILSSSYTASLSSMLTLQRLERGIDIESLKSSNSPVGCDGDSFKVFINKYCKGFTASAPPYRFGGFGFAFQRGSPIARDFSKAILRLLEDGKMKPLEDQWLTPSNECADETSGNAQSLSLQSFWGLYLISGVISAICFLLALIRLLRNYRRDQQQAYELGNATPSDYIGAWKKVVTLARYFYNRETKVSPGGAPTFNARTTDADEWGSSRWEYVSTSDIMYTTDDQASTPAEIEMAP</sequence>
<keyword evidence="16" id="KW-1185">Reference proteome</keyword>
<proteinExistence type="inferred from homology"/>
<feature type="transmembrane region" description="Helical" evidence="13">
    <location>
        <begin position="613"/>
        <end position="635"/>
    </location>
</feature>
<comment type="similarity">
    <text evidence="2">Belongs to the glutamate-gated ion channel (TC 1.A.10.1) family.</text>
</comment>
<dbReference type="Gene3D" id="3.40.190.10">
    <property type="entry name" value="Periplasmic binding protein-like II"/>
    <property type="match status" value="1"/>
</dbReference>
<evidence type="ECO:0000313" key="15">
    <source>
        <dbReference type="EMBL" id="KAB1221982.1"/>
    </source>
</evidence>
<evidence type="ECO:0000256" key="4">
    <source>
        <dbReference type="ARBA" id="ARBA00022692"/>
    </source>
</evidence>
<keyword evidence="7" id="KW-0406">Ion transport</keyword>
<dbReference type="PANTHER" id="PTHR34836">
    <property type="entry name" value="OS06G0188250 PROTEIN"/>
    <property type="match status" value="1"/>
</dbReference>
<comment type="caution">
    <text evidence="15">The sequence shown here is derived from an EMBL/GenBank/DDBJ whole genome shotgun (WGS) entry which is preliminary data.</text>
</comment>
<keyword evidence="3" id="KW-0813">Transport</keyword>
<comment type="subcellular location">
    <subcellularLocation>
        <location evidence="1">Membrane</location>
        <topology evidence="1">Multi-pass membrane protein</topology>
    </subcellularLocation>
</comment>
<dbReference type="InterPro" id="IPR028082">
    <property type="entry name" value="Peripla_BP_I"/>
</dbReference>
<dbReference type="GO" id="GO:0015276">
    <property type="term" value="F:ligand-gated monoatomic ion channel activity"/>
    <property type="evidence" value="ECO:0007669"/>
    <property type="project" value="InterPro"/>
</dbReference>
<accession>A0A6A1W9Q9</accession>
<dbReference type="Gene3D" id="1.10.287.70">
    <property type="match status" value="1"/>
</dbReference>
<dbReference type="GO" id="GO:0016020">
    <property type="term" value="C:membrane"/>
    <property type="evidence" value="ECO:0007669"/>
    <property type="project" value="UniProtKB-SubCell"/>
</dbReference>
<evidence type="ECO:0000256" key="6">
    <source>
        <dbReference type="ARBA" id="ARBA00022989"/>
    </source>
</evidence>
<evidence type="ECO:0000256" key="13">
    <source>
        <dbReference type="SAM" id="Phobius"/>
    </source>
</evidence>
<keyword evidence="11" id="KW-1071">Ligand-gated ion channel</keyword>